<evidence type="ECO:0000313" key="3">
    <source>
        <dbReference type="Proteomes" id="UP000284219"/>
    </source>
</evidence>
<sequence length="101" mass="12062">MLEFSIISVIISLLVGVFLSVRAKKKVKVDKGFKINYFGLSYRRKMIRTIINFPVVASLLFAMNYFRYWSLKTVLLWGLLFFLVNMVQLLYNYNKWKRHEA</sequence>
<name>A0A419SKK6_9BACL</name>
<evidence type="ECO:0000313" key="2">
    <source>
        <dbReference type="EMBL" id="RKD24541.1"/>
    </source>
</evidence>
<dbReference type="Proteomes" id="UP000284219">
    <property type="component" value="Unassembled WGS sequence"/>
</dbReference>
<dbReference type="RefSeq" id="WP_120189837.1">
    <property type="nucleotide sequence ID" value="NZ_MCHY01000008.1"/>
</dbReference>
<proteinExistence type="predicted"/>
<accession>A0A419SKK6</accession>
<comment type="caution">
    <text evidence="2">The sequence shown here is derived from an EMBL/GenBank/DDBJ whole genome shotgun (WGS) entry which is preliminary data.</text>
</comment>
<feature type="transmembrane region" description="Helical" evidence="1">
    <location>
        <begin position="6"/>
        <end position="23"/>
    </location>
</feature>
<feature type="transmembrane region" description="Helical" evidence="1">
    <location>
        <begin position="74"/>
        <end position="93"/>
    </location>
</feature>
<dbReference type="EMBL" id="MCHY01000008">
    <property type="protein sequence ID" value="RKD24541.1"/>
    <property type="molecule type" value="Genomic_DNA"/>
</dbReference>
<reference evidence="2 3" key="1">
    <citation type="submission" date="2016-08" db="EMBL/GenBank/DDBJ databases">
        <title>Novel Firmicute Genomes.</title>
        <authorList>
            <person name="Poppleton D.I."/>
            <person name="Gribaldo S."/>
        </authorList>
    </citation>
    <scope>NUCLEOTIDE SEQUENCE [LARGE SCALE GENOMIC DNA]</scope>
    <source>
        <strain evidence="2 3">RAOx-1</strain>
    </source>
</reference>
<organism evidence="2 3">
    <name type="scientific">Ammoniphilus oxalaticus</name>
    <dbReference type="NCBI Taxonomy" id="66863"/>
    <lineage>
        <taxon>Bacteria</taxon>
        <taxon>Bacillati</taxon>
        <taxon>Bacillota</taxon>
        <taxon>Bacilli</taxon>
        <taxon>Bacillales</taxon>
        <taxon>Paenibacillaceae</taxon>
        <taxon>Aneurinibacillus group</taxon>
        <taxon>Ammoniphilus</taxon>
    </lineage>
</organism>
<keyword evidence="1" id="KW-0472">Membrane</keyword>
<keyword evidence="3" id="KW-1185">Reference proteome</keyword>
<dbReference type="AlphaFoldDB" id="A0A419SKK6"/>
<dbReference type="OrthoDB" id="1934177at2"/>
<evidence type="ECO:0000256" key="1">
    <source>
        <dbReference type="SAM" id="Phobius"/>
    </source>
</evidence>
<keyword evidence="1" id="KW-0812">Transmembrane</keyword>
<keyword evidence="1" id="KW-1133">Transmembrane helix</keyword>
<feature type="transmembrane region" description="Helical" evidence="1">
    <location>
        <begin position="50"/>
        <end position="68"/>
    </location>
</feature>
<gene>
    <name evidence="2" type="ORF">BEP19_09160</name>
</gene>
<protein>
    <submittedName>
        <fullName evidence="2">Uncharacterized protein</fullName>
    </submittedName>
</protein>